<evidence type="ECO:0000313" key="11">
    <source>
        <dbReference type="EMBL" id="CAD7396760.1"/>
    </source>
</evidence>
<dbReference type="Pfam" id="PF19032">
    <property type="entry name" value="Intu_longin_2"/>
    <property type="match status" value="1"/>
</dbReference>
<dbReference type="InterPro" id="IPR043988">
    <property type="entry name" value="CCZ1/INTU_longin_2"/>
</dbReference>
<feature type="region of interest" description="Disordered" evidence="9">
    <location>
        <begin position="728"/>
        <end position="785"/>
    </location>
</feature>
<evidence type="ECO:0000256" key="2">
    <source>
        <dbReference type="ARBA" id="ARBA00004241"/>
    </source>
</evidence>
<evidence type="ECO:0000256" key="5">
    <source>
        <dbReference type="ARBA" id="ARBA00022473"/>
    </source>
</evidence>
<evidence type="ECO:0000256" key="1">
    <source>
        <dbReference type="ARBA" id="ARBA00004120"/>
    </source>
</evidence>
<dbReference type="InterPro" id="IPR036034">
    <property type="entry name" value="PDZ_sf"/>
</dbReference>
<feature type="region of interest" description="Disordered" evidence="9">
    <location>
        <begin position="925"/>
        <end position="968"/>
    </location>
</feature>
<evidence type="ECO:0000259" key="10">
    <source>
        <dbReference type="PROSITE" id="PS50106"/>
    </source>
</evidence>
<feature type="domain" description="PDZ" evidence="10">
    <location>
        <begin position="170"/>
        <end position="262"/>
    </location>
</feature>
<evidence type="ECO:0000256" key="8">
    <source>
        <dbReference type="ARBA" id="ARBA00032633"/>
    </source>
</evidence>
<feature type="compositionally biased region" description="Polar residues" evidence="9">
    <location>
        <begin position="728"/>
        <end position="740"/>
    </location>
</feature>
<dbReference type="GO" id="GO:0009986">
    <property type="term" value="C:cell surface"/>
    <property type="evidence" value="ECO:0007669"/>
    <property type="project" value="UniProtKB-SubCell"/>
</dbReference>
<feature type="region of interest" description="Disordered" evidence="9">
    <location>
        <begin position="1"/>
        <end position="54"/>
    </location>
</feature>
<feature type="region of interest" description="Disordered" evidence="9">
    <location>
        <begin position="662"/>
        <end position="713"/>
    </location>
</feature>
<dbReference type="Pfam" id="PF19031">
    <property type="entry name" value="Intu_longin_1"/>
    <property type="match status" value="1"/>
</dbReference>
<keyword evidence="5" id="KW-0217">Developmental protein</keyword>
<accession>A0A7R9GUM2</accession>
<dbReference type="GO" id="GO:0005737">
    <property type="term" value="C:cytoplasm"/>
    <property type="evidence" value="ECO:0007669"/>
    <property type="project" value="TreeGrafter"/>
</dbReference>
<dbReference type="GO" id="GO:0001736">
    <property type="term" value="P:establishment of planar polarity"/>
    <property type="evidence" value="ECO:0007669"/>
    <property type="project" value="InterPro"/>
</dbReference>
<dbReference type="InterPro" id="IPR001478">
    <property type="entry name" value="PDZ"/>
</dbReference>
<name>A0A7R9GUM2_TIMPO</name>
<dbReference type="GO" id="GO:0007399">
    <property type="term" value="P:nervous system development"/>
    <property type="evidence" value="ECO:0007669"/>
    <property type="project" value="TreeGrafter"/>
</dbReference>
<dbReference type="EMBL" id="OD000283">
    <property type="protein sequence ID" value="CAD7396760.1"/>
    <property type="molecule type" value="Genomic_DNA"/>
</dbReference>
<feature type="compositionally biased region" description="Basic and acidic residues" evidence="9">
    <location>
        <begin position="752"/>
        <end position="761"/>
    </location>
</feature>
<keyword evidence="6" id="KW-0963">Cytoplasm</keyword>
<dbReference type="GO" id="GO:0016192">
    <property type="term" value="P:vesicle-mediated transport"/>
    <property type="evidence" value="ECO:0007669"/>
    <property type="project" value="InterPro"/>
</dbReference>
<comment type="similarity">
    <text evidence="3">Belongs to the inturned family.</text>
</comment>
<evidence type="ECO:0000256" key="4">
    <source>
        <dbReference type="ARBA" id="ARBA00015639"/>
    </source>
</evidence>
<reference evidence="11" key="1">
    <citation type="submission" date="2020-11" db="EMBL/GenBank/DDBJ databases">
        <authorList>
            <person name="Tran Van P."/>
        </authorList>
    </citation>
    <scope>NUCLEOTIDE SEQUENCE</scope>
</reference>
<sequence length="1041" mass="115141">MENSENQALMAQGRVPQPYRGDGSSTGEDSCSRSDEFWSETSGSSCSSSYCSESDSYFGSEVEWESEVSPGGELFYIKSNPVIETDRPPTHTPNVLEEAQSLTKSNIYSTRSKLSRLIRRRNSKRQQRNKNVSTAVQTHPEQSQGEPSIVRGAGSNKVTFQDCQEGEIREVTMSVDPRGSHNLGRRATYCETLLGLVISMFADESRIMVAGFIPNGEAIRYKSIKIGDWLRSIDGQEVVYSNIDSVLANITSPCKVRLKLQRVAGCEVTTPVPSLSSHSRGVHQSELARQLIGAATDLTPLLQELPVGLLYLTQEGLTEGGPEDQGVIYCYPPSSSSPNTLAMARGCFTTLHHLLPDVALSSPISSTAILREQLTHIIYTPQGHEIMLLALPNNRCSVQEAIQISAGLVRYLEFNYQTLSRAFSDVDRHACLNHFFSLFFAQLVSAQLENVEAHQVSAHWEDLLPAAHWVPLPREAQIQIDEALSELESNDFREMNDDPINCQRLYTIIGTCLYHKGYLLSSHLSKTDLVDVHTFCRQQGLLHLGRSEAVRSMVLWREVYPSSCNRGLSNQSSMYLSTPVSPYTLPQGRWFLLIVGQDQEMLVLLLESGGCTLRCDGNPGPDVFYVEQAQEMLGYIKKIGIPSVASKWISVSARPQITTPECVPLGKASPRRTDNLLGLARPTTPTKATVPTSGTGSPVNKKPPEVTSILKHRGSPLGYNASAISLQGSTSEDSASQAASVISDESAPILGRRAEREKPSRSTDQSDDSESDWETYRDQNGQKGSTYDLSDIKQALFTDVGGIIPAKLTAGEHNVLFHYVHLDLTEGILLCPPVDRTVASSGRLAEILNNFRQSCQVIHVLLRNTVHFKKLLAQDVAKCHLNKSLIAIKEHGVLFQCQGETSAKKTTPTFTYWVVGHCTQKHHTLLHNDPTDESNNQDDSIPNRMSDDTSLDNTTDRPTSKHTFKRPPNLHNILVYPKLPDPKRIREEKPTTKGSYPCGSTRCSTRLFFTPSPREVYVCYHDSASQNMVEIAFRLGLSVSG</sequence>
<evidence type="ECO:0000256" key="3">
    <source>
        <dbReference type="ARBA" id="ARBA00010034"/>
    </source>
</evidence>
<protein>
    <recommendedName>
        <fullName evidence="4">Protein inturned</fullName>
    </recommendedName>
    <alternativeName>
        <fullName evidence="8">Inturned planar cell polarity effector homolog</fullName>
    </alternativeName>
</protein>
<dbReference type="InterPro" id="IPR043987">
    <property type="entry name" value="CCZ1/INTU/HSP4_longin_1"/>
</dbReference>
<dbReference type="PROSITE" id="PS50106">
    <property type="entry name" value="PDZ"/>
    <property type="match status" value="1"/>
</dbReference>
<dbReference type="SUPFAM" id="SSF50156">
    <property type="entry name" value="PDZ domain-like"/>
    <property type="match status" value="1"/>
</dbReference>
<evidence type="ECO:0000256" key="6">
    <source>
        <dbReference type="ARBA" id="ARBA00022490"/>
    </source>
</evidence>
<organism evidence="11">
    <name type="scientific">Timema poppense</name>
    <name type="common">Walking stick</name>
    <dbReference type="NCBI Taxonomy" id="170557"/>
    <lineage>
        <taxon>Eukaryota</taxon>
        <taxon>Metazoa</taxon>
        <taxon>Ecdysozoa</taxon>
        <taxon>Arthropoda</taxon>
        <taxon>Hexapoda</taxon>
        <taxon>Insecta</taxon>
        <taxon>Pterygota</taxon>
        <taxon>Neoptera</taxon>
        <taxon>Polyneoptera</taxon>
        <taxon>Phasmatodea</taxon>
        <taxon>Timematodea</taxon>
        <taxon>Timematoidea</taxon>
        <taxon>Timematidae</taxon>
        <taxon>Timema</taxon>
    </lineage>
</organism>
<dbReference type="InterPro" id="IPR039151">
    <property type="entry name" value="INTU"/>
</dbReference>
<feature type="compositionally biased region" description="Basic residues" evidence="9">
    <location>
        <begin position="119"/>
        <end position="128"/>
    </location>
</feature>
<evidence type="ECO:0000256" key="9">
    <source>
        <dbReference type="SAM" id="MobiDB-lite"/>
    </source>
</evidence>
<dbReference type="PANTHER" id="PTHR21082:SF4">
    <property type="entry name" value="PROTEIN INTURNED"/>
    <property type="match status" value="1"/>
</dbReference>
<feature type="compositionally biased region" description="Low complexity" evidence="9">
    <location>
        <begin position="39"/>
        <end position="54"/>
    </location>
</feature>
<dbReference type="GO" id="GO:0060271">
    <property type="term" value="P:cilium assembly"/>
    <property type="evidence" value="ECO:0007669"/>
    <property type="project" value="InterPro"/>
</dbReference>
<dbReference type="GO" id="GO:0005929">
    <property type="term" value="C:cilium"/>
    <property type="evidence" value="ECO:0007669"/>
    <property type="project" value="TreeGrafter"/>
</dbReference>
<feature type="region of interest" description="Disordered" evidence="9">
    <location>
        <begin position="119"/>
        <end position="153"/>
    </location>
</feature>
<feature type="compositionally biased region" description="Polar residues" evidence="9">
    <location>
        <begin position="132"/>
        <end position="146"/>
    </location>
</feature>
<dbReference type="PANTHER" id="PTHR21082">
    <property type="entry name" value="PROTEIN INTURNED"/>
    <property type="match status" value="1"/>
</dbReference>
<comment type="subcellular location">
    <subcellularLocation>
        <location evidence="2">Cell surface</location>
    </subcellularLocation>
    <subcellularLocation>
        <location evidence="1">Cytoplasm</location>
        <location evidence="1">Cytoskeleton</location>
        <location evidence="1">Cilium basal body</location>
    </subcellularLocation>
</comment>
<evidence type="ECO:0000256" key="7">
    <source>
        <dbReference type="ARBA" id="ARBA00022794"/>
    </source>
</evidence>
<gene>
    <name evidence="11" type="ORF">TPSB3V08_LOCUS814</name>
</gene>
<keyword evidence="7" id="KW-0970">Cilium biogenesis/degradation</keyword>
<proteinExistence type="inferred from homology"/>
<dbReference type="AlphaFoldDB" id="A0A7R9GUM2"/>
<feature type="compositionally biased region" description="Polar residues" evidence="9">
    <location>
        <begin position="683"/>
        <end position="698"/>
    </location>
</feature>